<feature type="region of interest" description="Disordered" evidence="1">
    <location>
        <begin position="370"/>
        <end position="442"/>
    </location>
</feature>
<reference evidence="3" key="1">
    <citation type="submission" date="2023-06" db="EMBL/GenBank/DDBJ databases">
        <title>Genome-scale phylogeny and comparative genomics of the fungal order Sordariales.</title>
        <authorList>
            <consortium name="Lawrence Berkeley National Laboratory"/>
            <person name="Hensen N."/>
            <person name="Bonometti L."/>
            <person name="Westerberg I."/>
            <person name="Brannstrom I.O."/>
            <person name="Guillou S."/>
            <person name="Cros-Aarteil S."/>
            <person name="Calhoun S."/>
            <person name="Haridas S."/>
            <person name="Kuo A."/>
            <person name="Mondo S."/>
            <person name="Pangilinan J."/>
            <person name="Riley R."/>
            <person name="Labutti K."/>
            <person name="Andreopoulos B."/>
            <person name="Lipzen A."/>
            <person name="Chen C."/>
            <person name="Yanf M."/>
            <person name="Daum C."/>
            <person name="Ng V."/>
            <person name="Clum A."/>
            <person name="Steindorff A."/>
            <person name="Ohm R."/>
            <person name="Martin F."/>
            <person name="Silar P."/>
            <person name="Natvig D."/>
            <person name="Lalanne C."/>
            <person name="Gautier V."/>
            <person name="Ament-Velasquez S.L."/>
            <person name="Kruys A."/>
            <person name="Hutchinson M.I."/>
            <person name="Powell A.J."/>
            <person name="Barry K."/>
            <person name="Miller A.N."/>
            <person name="Grigoriev I.V."/>
            <person name="Debuchy R."/>
            <person name="Gladieux P."/>
            <person name="Thoren M.H."/>
            <person name="Johannesson H."/>
        </authorList>
    </citation>
    <scope>NUCLEOTIDE SEQUENCE</scope>
    <source>
        <strain evidence="3">8032-3</strain>
    </source>
</reference>
<dbReference type="GeneID" id="85315989"/>
<dbReference type="AlphaFoldDB" id="A0AAJ0BWF5"/>
<feature type="compositionally biased region" description="Low complexity" evidence="1">
    <location>
        <begin position="217"/>
        <end position="238"/>
    </location>
</feature>
<feature type="compositionally biased region" description="Low complexity" evidence="1">
    <location>
        <begin position="370"/>
        <end position="392"/>
    </location>
</feature>
<evidence type="ECO:0000256" key="1">
    <source>
        <dbReference type="SAM" id="MobiDB-lite"/>
    </source>
</evidence>
<evidence type="ECO:0000313" key="4">
    <source>
        <dbReference type="Proteomes" id="UP001244011"/>
    </source>
</evidence>
<feature type="compositionally biased region" description="Polar residues" evidence="1">
    <location>
        <begin position="187"/>
        <end position="209"/>
    </location>
</feature>
<protein>
    <submittedName>
        <fullName evidence="3">Uncharacterized protein</fullName>
    </submittedName>
</protein>
<dbReference type="Proteomes" id="UP001244011">
    <property type="component" value="Unassembled WGS sequence"/>
</dbReference>
<keyword evidence="2" id="KW-0812">Transmembrane</keyword>
<keyword evidence="4" id="KW-1185">Reference proteome</keyword>
<keyword evidence="2" id="KW-1133">Transmembrane helix</keyword>
<evidence type="ECO:0000313" key="3">
    <source>
        <dbReference type="EMBL" id="KAK1765227.1"/>
    </source>
</evidence>
<gene>
    <name evidence="3" type="ORF">QBC33DRAFT_621432</name>
</gene>
<accession>A0AAJ0BWF5</accession>
<feature type="region of interest" description="Disordered" evidence="1">
    <location>
        <begin position="187"/>
        <end position="245"/>
    </location>
</feature>
<feature type="transmembrane region" description="Helical" evidence="2">
    <location>
        <begin position="257"/>
        <end position="281"/>
    </location>
</feature>
<proteinExistence type="predicted"/>
<evidence type="ECO:0000256" key="2">
    <source>
        <dbReference type="SAM" id="Phobius"/>
    </source>
</evidence>
<dbReference type="RefSeq" id="XP_060281440.1">
    <property type="nucleotide sequence ID" value="XM_060432802.1"/>
</dbReference>
<name>A0AAJ0BWF5_9PEZI</name>
<feature type="region of interest" description="Disordered" evidence="1">
    <location>
        <begin position="302"/>
        <end position="342"/>
    </location>
</feature>
<dbReference type="EMBL" id="MU839016">
    <property type="protein sequence ID" value="KAK1765227.1"/>
    <property type="molecule type" value="Genomic_DNA"/>
</dbReference>
<keyword evidence="2" id="KW-0472">Membrane</keyword>
<sequence length="442" mass="46124">MSHSSSKVHGGTVPLAALTTVFTPPCPTSWIITSSKQASQYPAFPTDGPASCDPPDWDRNIADKAFQYYSPAICPSGFTVGCFVTDARTTEGFPAIEAGETAAYYTTDFRGGIWGFVPTASDGPPFTAGPALQIRWVDSDLSLLETHPLTPGLLLAGATRLVAAATAATTTTPAAILPPSPVTSPTSIAGFSTVPTRPSTAAGSSTLPTDTPDELTSDQPPIFPSPSSSSTQTNPSDPATTSPVSKGTTAFLSNNKAGIAVTVLLSVLITIILVMIAFTLIRRRRNGEQLNTSLTDWLCSLSRTKRQPRSPPKPPKENNDSIADVELGPRGTPTHPAELDGGGAAAAGVGAWRLHVARLLSTRSWRTASRASHLTSGAASEWTTSSSSEWESVAAKGRDPDGLGVPRGRAPTVRTVSSGRGARVSRDTLGLPLLSPKRGENR</sequence>
<organism evidence="3 4">
    <name type="scientific">Phialemonium atrogriseum</name>
    <dbReference type="NCBI Taxonomy" id="1093897"/>
    <lineage>
        <taxon>Eukaryota</taxon>
        <taxon>Fungi</taxon>
        <taxon>Dikarya</taxon>
        <taxon>Ascomycota</taxon>
        <taxon>Pezizomycotina</taxon>
        <taxon>Sordariomycetes</taxon>
        <taxon>Sordariomycetidae</taxon>
        <taxon>Cephalothecales</taxon>
        <taxon>Cephalothecaceae</taxon>
        <taxon>Phialemonium</taxon>
    </lineage>
</organism>
<comment type="caution">
    <text evidence="3">The sequence shown here is derived from an EMBL/GenBank/DDBJ whole genome shotgun (WGS) entry which is preliminary data.</text>
</comment>